<accession>A0AAN7TG29</accession>
<evidence type="ECO:0000313" key="2">
    <source>
        <dbReference type="EMBL" id="KAK5113232.1"/>
    </source>
</evidence>
<dbReference type="Gene3D" id="3.40.225.10">
    <property type="entry name" value="Class II aldolase/adducin N-terminal domain"/>
    <property type="match status" value="1"/>
</dbReference>
<dbReference type="EMBL" id="JAVRRL010000025">
    <property type="protein sequence ID" value="KAK5113232.1"/>
    <property type="molecule type" value="Genomic_DNA"/>
</dbReference>
<dbReference type="Pfam" id="PF00596">
    <property type="entry name" value="Aldolase_II"/>
    <property type="match status" value="1"/>
</dbReference>
<dbReference type="PANTHER" id="PTHR10672">
    <property type="entry name" value="ADDUCIN"/>
    <property type="match status" value="1"/>
</dbReference>
<evidence type="ECO:0000259" key="1">
    <source>
        <dbReference type="SMART" id="SM01007"/>
    </source>
</evidence>
<dbReference type="PANTHER" id="PTHR10672:SF25">
    <property type="entry name" value="MEIOTICALLY UP-REGULATED GENE 14 PROTEIN"/>
    <property type="match status" value="1"/>
</dbReference>
<dbReference type="InterPro" id="IPR001303">
    <property type="entry name" value="Aldolase_II/adducin_N"/>
</dbReference>
<feature type="domain" description="Class II aldolase/adducin N-terminal" evidence="1">
    <location>
        <begin position="65"/>
        <end position="251"/>
    </location>
</feature>
<dbReference type="Proteomes" id="UP001310890">
    <property type="component" value="Unassembled WGS sequence"/>
</dbReference>
<dbReference type="InterPro" id="IPR036409">
    <property type="entry name" value="Aldolase_II/adducin_N_sf"/>
</dbReference>
<dbReference type="NCBIfam" id="NF004855">
    <property type="entry name" value="PRK06208.1"/>
    <property type="match status" value="1"/>
</dbReference>
<protein>
    <recommendedName>
        <fullName evidence="1">Class II aldolase/adducin N-terminal domain-containing protein</fullName>
    </recommendedName>
</protein>
<sequence>MSSTATVSTTSHVSETLGVIRSPPAIGQKHAAVYAPLQTMGHNNVAPPEIPKFDDFPSQRKWQLEHLAAAFRVFGRHGYAEGIAGHISVRDPEHKDRFWINPLAVHFSMLKVSDMICLDMSGNVVGGNTGDIQSLPANAAGVSIHAACHLARPDAHAICHAHSRHGKAWASFGQPLDMLNQDVCYFHNSHSVYDNYAGIAFAADEGRNIASALGNGRASILVNHGLVTVGGTVDEAAYLFQLLERSCEIQLMVEAAGLPKRHIPEAEAAEIYRVAGDPECLYVEFQPMYKLEEYLDPTFKQ</sequence>
<dbReference type="GO" id="GO:0051015">
    <property type="term" value="F:actin filament binding"/>
    <property type="evidence" value="ECO:0007669"/>
    <property type="project" value="TreeGrafter"/>
</dbReference>
<proteinExistence type="predicted"/>
<comment type="caution">
    <text evidence="2">The sequence shown here is derived from an EMBL/GenBank/DDBJ whole genome shotgun (WGS) entry which is preliminary data.</text>
</comment>
<dbReference type="GO" id="GO:0005856">
    <property type="term" value="C:cytoskeleton"/>
    <property type="evidence" value="ECO:0007669"/>
    <property type="project" value="TreeGrafter"/>
</dbReference>
<name>A0AAN7TG29_9PEZI</name>
<organism evidence="2 3">
    <name type="scientific">Meristemomyces frigidus</name>
    <dbReference type="NCBI Taxonomy" id="1508187"/>
    <lineage>
        <taxon>Eukaryota</taxon>
        <taxon>Fungi</taxon>
        <taxon>Dikarya</taxon>
        <taxon>Ascomycota</taxon>
        <taxon>Pezizomycotina</taxon>
        <taxon>Dothideomycetes</taxon>
        <taxon>Dothideomycetidae</taxon>
        <taxon>Mycosphaerellales</taxon>
        <taxon>Teratosphaeriaceae</taxon>
        <taxon>Meristemomyces</taxon>
    </lineage>
</organism>
<gene>
    <name evidence="2" type="ORF">LTR62_003568</name>
</gene>
<dbReference type="FunFam" id="3.40.225.10:FF:000009">
    <property type="entry name" value="Class II aldolase/adducin N-terminal"/>
    <property type="match status" value="1"/>
</dbReference>
<reference evidence="2" key="1">
    <citation type="submission" date="2023-08" db="EMBL/GenBank/DDBJ databases">
        <title>Black Yeasts Isolated from many extreme environments.</title>
        <authorList>
            <person name="Coleine C."/>
            <person name="Stajich J.E."/>
            <person name="Selbmann L."/>
        </authorList>
    </citation>
    <scope>NUCLEOTIDE SEQUENCE</scope>
    <source>
        <strain evidence="2">CCFEE 5401</strain>
    </source>
</reference>
<dbReference type="InterPro" id="IPR051017">
    <property type="entry name" value="Aldolase-II_Adducin_sf"/>
</dbReference>
<dbReference type="SMART" id="SM01007">
    <property type="entry name" value="Aldolase_II"/>
    <property type="match status" value="1"/>
</dbReference>
<evidence type="ECO:0000313" key="3">
    <source>
        <dbReference type="Proteomes" id="UP001310890"/>
    </source>
</evidence>
<dbReference type="AlphaFoldDB" id="A0AAN7TG29"/>
<dbReference type="SUPFAM" id="SSF53639">
    <property type="entry name" value="AraD/HMP-PK domain-like"/>
    <property type="match status" value="1"/>
</dbReference>